<gene>
    <name evidence="5" type="ORF">FCC1311_105152</name>
</gene>
<dbReference type="AlphaFoldDB" id="A0A2R5GTV2"/>
<dbReference type="OrthoDB" id="268763at2759"/>
<dbReference type="InterPro" id="IPR054559">
    <property type="entry name" value="PSMD12-CSN4-like_N"/>
</dbReference>
<comment type="similarity">
    <text evidence="1">Belongs to the proteasome subunit p55 family.</text>
</comment>
<evidence type="ECO:0000313" key="6">
    <source>
        <dbReference type="Proteomes" id="UP000241890"/>
    </source>
</evidence>
<dbReference type="InterPro" id="IPR036390">
    <property type="entry name" value="WH_DNA-bd_sf"/>
</dbReference>
<keyword evidence="2 5" id="KW-0647">Proteasome</keyword>
<name>A0A2R5GTV2_9STRA</name>
<dbReference type="EMBL" id="BEYU01000186">
    <property type="protein sequence ID" value="GBG34292.1"/>
    <property type="molecule type" value="Genomic_DNA"/>
</dbReference>
<evidence type="ECO:0000256" key="3">
    <source>
        <dbReference type="SAM" id="MobiDB-lite"/>
    </source>
</evidence>
<dbReference type="Pfam" id="PF18098">
    <property type="entry name" value="RPN5_C"/>
    <property type="match status" value="1"/>
</dbReference>
<dbReference type="InterPro" id="IPR040896">
    <property type="entry name" value="RPN5_C"/>
</dbReference>
<evidence type="ECO:0000256" key="2">
    <source>
        <dbReference type="ARBA" id="ARBA00022942"/>
    </source>
</evidence>
<comment type="caution">
    <text evidence="5">The sequence shown here is derived from an EMBL/GenBank/DDBJ whole genome shotgun (WGS) entry which is preliminary data.</text>
</comment>
<dbReference type="InterPro" id="IPR000717">
    <property type="entry name" value="PCI_dom"/>
</dbReference>
<dbReference type="GO" id="GO:0005634">
    <property type="term" value="C:nucleus"/>
    <property type="evidence" value="ECO:0007669"/>
    <property type="project" value="UniProtKB-ARBA"/>
</dbReference>
<dbReference type="FunCoup" id="A0A2R5GTV2">
    <property type="interactions" value="566"/>
</dbReference>
<dbReference type="InParanoid" id="A0A2R5GTV2"/>
<dbReference type="Pfam" id="PF01399">
    <property type="entry name" value="PCI"/>
    <property type="match status" value="1"/>
</dbReference>
<evidence type="ECO:0000256" key="1">
    <source>
        <dbReference type="ARBA" id="ARBA00006397"/>
    </source>
</evidence>
<dbReference type="InterPro" id="IPR036388">
    <property type="entry name" value="WH-like_DNA-bd_sf"/>
</dbReference>
<dbReference type="FunFam" id="1.10.10.10:FF:000070">
    <property type="entry name" value="26S proteasome non-ATPase regulatory subunit 12"/>
    <property type="match status" value="1"/>
</dbReference>
<feature type="region of interest" description="Disordered" evidence="3">
    <location>
        <begin position="1"/>
        <end position="35"/>
    </location>
</feature>
<keyword evidence="6" id="KW-1185">Reference proteome</keyword>
<dbReference type="Pfam" id="PF22241">
    <property type="entry name" value="PSMD12-CSN4_N"/>
    <property type="match status" value="1"/>
</dbReference>
<dbReference type="PROSITE" id="PS50250">
    <property type="entry name" value="PCI"/>
    <property type="match status" value="1"/>
</dbReference>
<dbReference type="InterPro" id="IPR040134">
    <property type="entry name" value="PSMD12/CSN4"/>
</dbReference>
<dbReference type="GO" id="GO:0008541">
    <property type="term" value="C:proteasome regulatory particle, lid subcomplex"/>
    <property type="evidence" value="ECO:0007669"/>
    <property type="project" value="TreeGrafter"/>
</dbReference>
<sequence length="466" mass="53578">MPIDPLSEGKEDTGPDSYVLDKEEKKKKDFSDESRVEIPEATDMARDGDLSGALERLLALEKRARLGGDVRTVSETALVIVKLCFELEHWEELNANITLLCKRRGQYKQVQVKVIQEGAERVSKIKDKGVKLQLIETLRTVSEGKIYVEAERARLTMELSRMKEAEGDIASAADILQEEQVETYGAMNKREKLDYLLEQVRLCLDKQDYVRALIIAKKVNRKTIEEGDLEDIKVRFYRLLIRYYSHEKDPLELARAYSAIFRTPGIQEHPEDWEPELTSAVVMLAISPFDNHQVDLVHKMLQEEKLEQLPEYKSLLTHFVTDELAQWPLPEHESITQHPLLADSKDWYLPMLRDRVIQHDIRVVAKFYTRISAARLAQMLQLSKDESEKYLCDMVTSTTSERLIAKIDRPAGVITFRGRKTANDHLSEWTADISELLGLVEKTCHIIHKEHAIHKAHAAQRLATDS</sequence>
<dbReference type="SUPFAM" id="SSF46785">
    <property type="entry name" value="Winged helix' DNA-binding domain"/>
    <property type="match status" value="1"/>
</dbReference>
<reference evidence="5 6" key="1">
    <citation type="submission" date="2017-12" db="EMBL/GenBank/DDBJ databases">
        <title>Sequencing, de novo assembly and annotation of complete genome of a new Thraustochytrid species, strain FCC1311.</title>
        <authorList>
            <person name="Sedici K."/>
            <person name="Godart F."/>
            <person name="Aiese Cigliano R."/>
            <person name="Sanseverino W."/>
            <person name="Barakat M."/>
            <person name="Ortet P."/>
            <person name="Marechal E."/>
            <person name="Cagnac O."/>
            <person name="Amato A."/>
        </authorList>
    </citation>
    <scope>NUCLEOTIDE SEQUENCE [LARGE SCALE GENOMIC DNA]</scope>
</reference>
<evidence type="ECO:0000259" key="4">
    <source>
        <dbReference type="PROSITE" id="PS50250"/>
    </source>
</evidence>
<feature type="compositionally biased region" description="Basic and acidic residues" evidence="3">
    <location>
        <begin position="7"/>
        <end position="35"/>
    </location>
</feature>
<accession>A0A2R5GTV2</accession>
<dbReference type="SMART" id="SM00088">
    <property type="entry name" value="PINT"/>
    <property type="match status" value="1"/>
</dbReference>
<feature type="domain" description="PCI" evidence="4">
    <location>
        <begin position="252"/>
        <end position="421"/>
    </location>
</feature>
<dbReference type="Proteomes" id="UP000241890">
    <property type="component" value="Unassembled WGS sequence"/>
</dbReference>
<dbReference type="Gene3D" id="1.10.10.10">
    <property type="entry name" value="Winged helix-like DNA-binding domain superfamily/Winged helix DNA-binding domain"/>
    <property type="match status" value="1"/>
</dbReference>
<dbReference type="PANTHER" id="PTHR10855">
    <property type="entry name" value="26S PROTEASOME NON-ATPASE REGULATORY SUBUNIT 12/COP9 SIGNALOSOME COMPLEX SUBUNIT 4"/>
    <property type="match status" value="1"/>
</dbReference>
<dbReference type="PANTHER" id="PTHR10855:SF1">
    <property type="entry name" value="26S PROTEASOME NON-ATPASE REGULATORY SUBUNIT 12"/>
    <property type="match status" value="1"/>
</dbReference>
<evidence type="ECO:0000313" key="5">
    <source>
        <dbReference type="EMBL" id="GBG34292.1"/>
    </source>
</evidence>
<organism evidence="5 6">
    <name type="scientific">Hondaea fermentalgiana</name>
    <dbReference type="NCBI Taxonomy" id="2315210"/>
    <lineage>
        <taxon>Eukaryota</taxon>
        <taxon>Sar</taxon>
        <taxon>Stramenopiles</taxon>
        <taxon>Bigyra</taxon>
        <taxon>Labyrinthulomycetes</taxon>
        <taxon>Thraustochytrida</taxon>
        <taxon>Thraustochytriidae</taxon>
        <taxon>Hondaea</taxon>
    </lineage>
</organism>
<protein>
    <submittedName>
        <fullName evidence="5">26S proteasome non-ATPase regulatory subunit 12</fullName>
    </submittedName>
</protein>
<proteinExistence type="inferred from homology"/>
<dbReference type="GO" id="GO:0005737">
    <property type="term" value="C:cytoplasm"/>
    <property type="evidence" value="ECO:0007669"/>
    <property type="project" value="TreeGrafter"/>
</dbReference>